<evidence type="ECO:0000313" key="2">
    <source>
        <dbReference type="EMBL" id="MBB5336369.1"/>
    </source>
</evidence>
<feature type="domain" description="Peptidase S55" evidence="1">
    <location>
        <begin position="1"/>
        <end position="144"/>
    </location>
</feature>
<evidence type="ECO:0000313" key="3">
    <source>
        <dbReference type="Proteomes" id="UP000559117"/>
    </source>
</evidence>
<dbReference type="EMBL" id="JACHFH010000016">
    <property type="protein sequence ID" value="MBB5336369.1"/>
    <property type="molecule type" value="Genomic_DNA"/>
</dbReference>
<dbReference type="Proteomes" id="UP000559117">
    <property type="component" value="Unassembled WGS sequence"/>
</dbReference>
<dbReference type="InterPro" id="IPR009003">
    <property type="entry name" value="Peptidase_S1_PA"/>
</dbReference>
<dbReference type="InterPro" id="IPR008763">
    <property type="entry name" value="Peptidase_S55"/>
</dbReference>
<dbReference type="RefSeq" id="WP_183861244.1">
    <property type="nucleotide sequence ID" value="NZ_JACHFH010000016.1"/>
</dbReference>
<dbReference type="PROSITE" id="PS51494">
    <property type="entry name" value="SPOIVB"/>
    <property type="match status" value="1"/>
</dbReference>
<evidence type="ECO:0000259" key="1">
    <source>
        <dbReference type="PROSITE" id="PS51494"/>
    </source>
</evidence>
<protein>
    <recommendedName>
        <fullName evidence="1">Peptidase S55 domain-containing protein</fullName>
    </recommendedName>
</protein>
<name>A0A840UH87_9FIRM</name>
<dbReference type="Pfam" id="PF05580">
    <property type="entry name" value="Peptidase_S55"/>
    <property type="match status" value="1"/>
</dbReference>
<gene>
    <name evidence="2" type="ORF">HNR32_001517</name>
</gene>
<reference evidence="2 3" key="1">
    <citation type="submission" date="2020-08" db="EMBL/GenBank/DDBJ databases">
        <title>Genomic Encyclopedia of Type Strains, Phase IV (KMG-IV): sequencing the most valuable type-strain genomes for metagenomic binning, comparative biology and taxonomic classification.</title>
        <authorList>
            <person name="Goeker M."/>
        </authorList>
    </citation>
    <scope>NUCLEOTIDE SEQUENCE [LARGE SCALE GENOMIC DNA]</scope>
    <source>
        <strain evidence="2 3">DSM 24661</strain>
    </source>
</reference>
<sequence length="659" mass="71927">MRKIIEQFTKIIFFLMVFVPTTVFAMPPIMTTAQLHAGMIGTAKTVVQGDKIESFNVEIIGVEDNGGGAPKQIMARAYGHMMNDTNGVIHGMSGSPVYVDGYLIGAVARGIGSDTNPHIFFITPIEDMMKLWNFPDEKNKGKINQVKINTNSHEQQLAEDEKHLETILKKVGSNDKKNVNSKTSSTVNTDNSSQVVLSKSAKTDTAKVTFVDTANWEKKYGAEADSLDKPKNPISLYVSGFSDTAREFLSEKLEPFNMQPYSLNLMTNGGEQDSLVKSDYTLNAGSSVGVAIAYGDFSVGAVGTVTAIDNNKILAFGHPFTYRGNVNYFMTDADIVGTASGVVNGQKVSSMGHIIGRINQDRYSGVSGILGQYPQVVPVKVTVDDKNLNRHMVYGSSIAYDEELLPNLAASISYAALDRTIDSLSAGTANIKFKIMTNAVSSGEIDRSNMYYNSANVGQFTVSELGQLLSIICSDEHKNYDITGISVDMSFDNERKTASILNVIPDKLIVHPGEVVNLKIILQPYRAAKEQLLVPYTVPKQQTGDLVLEIRGGGLVPVAALAMKGIDLSPEEDKSVTAETKIQDFLQTDKNNEIIIDRAVKQITNDAEQKKAVENAIKMQNKMEQNGQMNSASAVAPKQKISTKYIIDNVVRIKLKVKD</sequence>
<accession>A0A840UH87</accession>
<dbReference type="SUPFAM" id="SSF50494">
    <property type="entry name" value="Trypsin-like serine proteases"/>
    <property type="match status" value="1"/>
</dbReference>
<organism evidence="2 3">
    <name type="scientific">Pectinatus brassicae</name>
    <dbReference type="NCBI Taxonomy" id="862415"/>
    <lineage>
        <taxon>Bacteria</taxon>
        <taxon>Bacillati</taxon>
        <taxon>Bacillota</taxon>
        <taxon>Negativicutes</taxon>
        <taxon>Selenomonadales</taxon>
        <taxon>Selenomonadaceae</taxon>
        <taxon>Pectinatus</taxon>
    </lineage>
</organism>
<dbReference type="AlphaFoldDB" id="A0A840UH87"/>
<proteinExistence type="predicted"/>
<keyword evidence="3" id="KW-1185">Reference proteome</keyword>
<comment type="caution">
    <text evidence="2">The sequence shown here is derived from an EMBL/GenBank/DDBJ whole genome shotgun (WGS) entry which is preliminary data.</text>
</comment>